<feature type="compositionally biased region" description="Basic and acidic residues" evidence="5">
    <location>
        <begin position="192"/>
        <end position="215"/>
    </location>
</feature>
<feature type="region of interest" description="Disordered" evidence="5">
    <location>
        <begin position="262"/>
        <end position="282"/>
    </location>
</feature>
<evidence type="ECO:0000256" key="4">
    <source>
        <dbReference type="ARBA" id="ARBA00023136"/>
    </source>
</evidence>
<dbReference type="GO" id="GO:0016020">
    <property type="term" value="C:membrane"/>
    <property type="evidence" value="ECO:0007669"/>
    <property type="project" value="UniProtKB-SubCell"/>
</dbReference>
<comment type="subcellular location">
    <subcellularLocation>
        <location evidence="1">Membrane</location>
        <topology evidence="1">Multi-pass membrane protein</topology>
    </subcellularLocation>
</comment>
<evidence type="ECO:0000256" key="3">
    <source>
        <dbReference type="ARBA" id="ARBA00022989"/>
    </source>
</evidence>
<dbReference type="Pfam" id="PF08454">
    <property type="entry name" value="RIH_assoc"/>
    <property type="match status" value="1"/>
</dbReference>
<feature type="region of interest" description="Disordered" evidence="5">
    <location>
        <begin position="1968"/>
        <end position="2011"/>
    </location>
</feature>
<evidence type="ECO:0000256" key="2">
    <source>
        <dbReference type="ARBA" id="ARBA00022692"/>
    </source>
</evidence>
<feature type="compositionally biased region" description="Basic and acidic residues" evidence="5">
    <location>
        <begin position="170"/>
        <end position="185"/>
    </location>
</feature>
<dbReference type="InterPro" id="IPR013662">
    <property type="entry name" value="RIH_assoc-dom"/>
</dbReference>
<dbReference type="Pfam" id="PF00520">
    <property type="entry name" value="Ion_trans"/>
    <property type="match status" value="1"/>
</dbReference>
<evidence type="ECO:0000313" key="10">
    <source>
        <dbReference type="Proteomes" id="UP000039865"/>
    </source>
</evidence>
<protein>
    <submittedName>
        <fullName evidence="9">Uncharacterized protein</fullName>
    </submittedName>
</protein>
<feature type="region of interest" description="Disordered" evidence="5">
    <location>
        <begin position="692"/>
        <end position="723"/>
    </location>
</feature>
<dbReference type="Gene3D" id="1.10.287.70">
    <property type="match status" value="1"/>
</dbReference>
<accession>A0A078A4T9</accession>
<feature type="compositionally biased region" description="Basic and acidic residues" evidence="5">
    <location>
        <begin position="1968"/>
        <end position="1978"/>
    </location>
</feature>
<feature type="compositionally biased region" description="Acidic residues" evidence="5">
    <location>
        <begin position="1979"/>
        <end position="2003"/>
    </location>
</feature>
<evidence type="ECO:0000256" key="6">
    <source>
        <dbReference type="SAM" id="Phobius"/>
    </source>
</evidence>
<sequence>MIKFFQWIINLRLDHLISNIINMFYQSLESFIQKENVDLDQLIKAPEKYYIFPYLSRLAIDFIQFNKSEDSKYSFLENIINANQDGSGTQNETILDIEEMYQAFLQNLRRYSNTLKTRAGFSSPIKDEFMTEQDEIKEEEKLDIDEQDIKRASPKRVNFKHNSSYEDVMTKDNLFENDDTHRQTEEGFISPRRNDDPTEKLQQDEKNEQKEEVKENTVTTSIKSYFKNMILSKFNRGQNVKSKIEQSKQTLRKCKMIIQDTTIWEMPEEDDSSSKKGNLEEQDTSLLDDLNQNLASPLLRGSSKHNSSNLHSKKQEYSQKLKEHQKNQQQLIQNLAFSRSNKTATAKLNQLDQFLNYLEEISEFFNPYSAKRPVHSKNLSISSNINVPQFSINIVKDEEDLKVLASENLDNQLPFVQQDLQYAFLAIQGHEILMDFMKRYREIRQESIRTLFIQSKVLNGQPFNKSHESNLRIIYSFKALLAYKKCYEILIKFIYNNKTTKQVLLNYLDDILLFNSEYYMQSKMISQIHLFDFDLMNHVIDNNLKIKNISTILIPKLTNLVSYIHKIIEFPKKPLIFAPMILKVYSNIIANCDNAKINDQVIDLILKEEAFFQIQQLLLSSNLKKHDLNCSEHLNIMEKFLKGISQILKIHNVRMTKKKFYQIFQNGHDIEHYFKVVKELFNQNVEKIKQKLNGKQSDYPDNQSTGSHITQRNEDGKEENKFSSLARNQSASLLSKIEEEIIIVSKKFVAVQSFLIVIIYKLFFEVKGTQKELLDKVEEMQLFIKHRVKDLELIESFVPITDVDNWEEYQLINDSIEICRKFCLKYSTKSNSQVNKFHRDPSMQSQSSFLIKHATFNFAPKAESKFKSFKQPLRQPTDVTDQIDTTSIQLTTQQSDKSSQVQNKQSLLKRRMTKVIQGINQNQIAQKKEQIFRIFKWNLLHDENLRTELKKEMHQTCELLLRKFKAADDKGSELDQQKYHQFFVKLVEYSNQFQREGFEAKTQIQEKLNSIGAVKMVLEMMCADNNEYIDEIFPQLLYFSNRILDGAQNNIQDFFTEYLTKNEKSINLFERCYHLIEKEISLLQKMNHETQENEALNAQITKENSLQLESKQTAVLKNERKGNVFSDKLAKAYDKQINVQKQILKFFKNLCENHNTKMQLLIGNQQNPDKNFDMVSLTVNYLHSLISNINLSKRNYSNAQNCCISLAEYVQGPCHVNQQRIKDANFYQIAVQILSIKPNLIQDLKVSKDKDLMHDLMSPRTSQGVGLVSQRRRSIRLSGNQGSQMSFNLFDSGKPKSENVVIEATDFQLTNFMIQKLKLNCSIILLSLLEQRSADDPLLLSMKRSIPLDVIKQNIMYEYFLFCKDYNKFLSRENFFRHVLTQSDYEVKEELIIEVGFNLYFLLKRWAENKKTNDSQLDDLMDLLQNQERGNSNLFMSRFEDTVIFFKQIGANLKHLYKKFMKKNRTQDTMHKRSRLEYFKNQEQNMTEALMFFKTNSASIDVLIKNSIEQVHFPYMPYCTYISEEEKVDFYNALPTDRDKEKIEVLVNNSTDLIRRMKIEYQFKKFFIDYPLIGVFVYHTEQWKSLAYYTILILNAMNLYSFSAANGRDRLFEPEFFSLSTESTEALFKFFGFFQMMFAIFINFTVISKRAIYHYQLVFRDQKNEEDENNKQGEDQSQNQGEEVKVRTKTEMLKDAFDYTVSAIQDFQLLYYLGYLIFSFVGFMYHPFFYSYHMIDMIIRNPYLKNVLKAIYRPRYELFNTFVLFLCLQYIFAMISYIFFFEDFEKGECSSLSQCFLVIIDQTFKNDGGIGTFMSRSYPADMDKGEKISIRRFVFDNTFNVILVILVVEIISGIIIDTFGALREEHNKITDSIENKCMICGKNRDQIEKEYQDLMANEENQGATSKLNEEKAFEIHKRDKHNIYDYIFFLAYLQEKPELEYTGLESFVFEKFSELNNTWFPIYKVGGDKAKDSASHQEEDNDDNEGEDDGSNDQPSDEEEEDQKEDKNKNGNKMIMEYLKGLNEKIDQISQNIGQNNEQDDEDINRYNSNQAVGRVNTGNQRVLNTQNSRNFQNQSLAPQTITVGNLGQSPRLSGVKSSKVSGARAKLIALNAFGK</sequence>
<feature type="compositionally biased region" description="Polar residues" evidence="5">
    <location>
        <begin position="693"/>
        <end position="710"/>
    </location>
</feature>
<feature type="transmembrane region" description="Helical" evidence="6">
    <location>
        <begin position="1626"/>
        <end position="1647"/>
    </location>
</feature>
<feature type="transmembrane region" description="Helical" evidence="6">
    <location>
        <begin position="1709"/>
        <end position="1730"/>
    </location>
</feature>
<feature type="domain" description="RyR/IP3R Homology associated" evidence="8">
    <location>
        <begin position="1136"/>
        <end position="1234"/>
    </location>
</feature>
<organism evidence="9 10">
    <name type="scientific">Stylonychia lemnae</name>
    <name type="common">Ciliate</name>
    <dbReference type="NCBI Taxonomy" id="5949"/>
    <lineage>
        <taxon>Eukaryota</taxon>
        <taxon>Sar</taxon>
        <taxon>Alveolata</taxon>
        <taxon>Ciliophora</taxon>
        <taxon>Intramacronucleata</taxon>
        <taxon>Spirotrichea</taxon>
        <taxon>Stichotrichia</taxon>
        <taxon>Sporadotrichida</taxon>
        <taxon>Oxytrichidae</taxon>
        <taxon>Stylonychinae</taxon>
        <taxon>Stylonychia</taxon>
    </lineage>
</organism>
<evidence type="ECO:0000256" key="5">
    <source>
        <dbReference type="SAM" id="MobiDB-lite"/>
    </source>
</evidence>
<feature type="region of interest" description="Disordered" evidence="5">
    <location>
        <begin position="297"/>
        <end position="325"/>
    </location>
</feature>
<dbReference type="InterPro" id="IPR015925">
    <property type="entry name" value="Ryanodine_IP3_receptor"/>
</dbReference>
<keyword evidence="10" id="KW-1185">Reference proteome</keyword>
<dbReference type="GO" id="GO:0006816">
    <property type="term" value="P:calcium ion transport"/>
    <property type="evidence" value="ECO:0007669"/>
    <property type="project" value="InterPro"/>
</dbReference>
<dbReference type="InParanoid" id="A0A078A4T9"/>
<keyword evidence="4 6" id="KW-0472">Membrane</keyword>
<feature type="compositionally biased region" description="Basic and acidic residues" evidence="5">
    <location>
        <begin position="711"/>
        <end position="721"/>
    </location>
</feature>
<feature type="transmembrane region" description="Helical" evidence="6">
    <location>
        <begin position="1758"/>
        <end position="1780"/>
    </location>
</feature>
<evidence type="ECO:0000256" key="1">
    <source>
        <dbReference type="ARBA" id="ARBA00004141"/>
    </source>
</evidence>
<dbReference type="GO" id="GO:0005216">
    <property type="term" value="F:monoatomic ion channel activity"/>
    <property type="evidence" value="ECO:0007669"/>
    <property type="project" value="InterPro"/>
</dbReference>
<feature type="region of interest" description="Disordered" evidence="5">
    <location>
        <begin position="170"/>
        <end position="218"/>
    </location>
</feature>
<dbReference type="OrthoDB" id="300855at2759"/>
<dbReference type="PANTHER" id="PTHR13715:SF99">
    <property type="entry name" value="INOSITOL 1,4,5-TRISPHOSPHATE RECEPTOR-LIKE PROTEIN A"/>
    <property type="match status" value="1"/>
</dbReference>
<evidence type="ECO:0000259" key="8">
    <source>
        <dbReference type="Pfam" id="PF08454"/>
    </source>
</evidence>
<evidence type="ECO:0000259" key="7">
    <source>
        <dbReference type="Pfam" id="PF00520"/>
    </source>
</evidence>
<gene>
    <name evidence="9" type="primary">Contig15245.g16249</name>
    <name evidence="9" type="ORF">STYLEM_5540</name>
</gene>
<feature type="domain" description="Ion transport" evidence="7">
    <location>
        <begin position="1710"/>
        <end position="1865"/>
    </location>
</feature>
<feature type="compositionally biased region" description="Basic and acidic residues" evidence="5">
    <location>
        <begin position="313"/>
        <end position="325"/>
    </location>
</feature>
<evidence type="ECO:0000313" key="9">
    <source>
        <dbReference type="EMBL" id="CDW76580.1"/>
    </source>
</evidence>
<keyword evidence="2 6" id="KW-0812">Transmembrane</keyword>
<reference evidence="9 10" key="1">
    <citation type="submission" date="2014-06" db="EMBL/GenBank/DDBJ databases">
        <authorList>
            <person name="Swart Estienne"/>
        </authorList>
    </citation>
    <scope>NUCLEOTIDE SEQUENCE [LARGE SCALE GENOMIC DNA]</scope>
    <source>
        <strain evidence="9 10">130c</strain>
    </source>
</reference>
<name>A0A078A4T9_STYLE</name>
<dbReference type="EMBL" id="CCKQ01005371">
    <property type="protein sequence ID" value="CDW76580.1"/>
    <property type="molecule type" value="Genomic_DNA"/>
</dbReference>
<dbReference type="InterPro" id="IPR005821">
    <property type="entry name" value="Ion_trans_dom"/>
</dbReference>
<keyword evidence="3 6" id="KW-1133">Transmembrane helix</keyword>
<dbReference type="PANTHER" id="PTHR13715">
    <property type="entry name" value="RYANODINE RECEPTOR AND IP3 RECEPTOR"/>
    <property type="match status" value="1"/>
</dbReference>
<dbReference type="Proteomes" id="UP000039865">
    <property type="component" value="Unassembled WGS sequence"/>
</dbReference>
<proteinExistence type="predicted"/>
<feature type="transmembrane region" description="Helical" evidence="6">
    <location>
        <begin position="1841"/>
        <end position="1862"/>
    </location>
</feature>